<organism evidence="1 2">
    <name type="scientific">Ricinus communis</name>
    <name type="common">Castor bean</name>
    <dbReference type="NCBI Taxonomy" id="3988"/>
    <lineage>
        <taxon>Eukaryota</taxon>
        <taxon>Viridiplantae</taxon>
        <taxon>Streptophyta</taxon>
        <taxon>Embryophyta</taxon>
        <taxon>Tracheophyta</taxon>
        <taxon>Spermatophyta</taxon>
        <taxon>Magnoliopsida</taxon>
        <taxon>eudicotyledons</taxon>
        <taxon>Gunneridae</taxon>
        <taxon>Pentapetalae</taxon>
        <taxon>rosids</taxon>
        <taxon>fabids</taxon>
        <taxon>Malpighiales</taxon>
        <taxon>Euphorbiaceae</taxon>
        <taxon>Acalyphoideae</taxon>
        <taxon>Acalypheae</taxon>
        <taxon>Ricinus</taxon>
    </lineage>
</organism>
<evidence type="ECO:0000313" key="2">
    <source>
        <dbReference type="Proteomes" id="UP000008311"/>
    </source>
</evidence>
<gene>
    <name evidence="1" type="ORF">RCOM_1487490</name>
</gene>
<proteinExistence type="predicted"/>
<dbReference type="EMBL" id="EQ973801">
    <property type="protein sequence ID" value="EEF46360.1"/>
    <property type="molecule type" value="Genomic_DNA"/>
</dbReference>
<evidence type="ECO:0000313" key="1">
    <source>
        <dbReference type="EMBL" id="EEF46360.1"/>
    </source>
</evidence>
<accession>B9RQC1</accession>
<name>B9RQC1_RICCO</name>
<dbReference type="InParanoid" id="B9RQC1"/>
<dbReference type="Proteomes" id="UP000008311">
    <property type="component" value="Unassembled WGS sequence"/>
</dbReference>
<keyword evidence="2" id="KW-1185">Reference proteome</keyword>
<protein>
    <submittedName>
        <fullName evidence="1">Uncharacterized protein</fullName>
    </submittedName>
</protein>
<reference evidence="2" key="1">
    <citation type="journal article" date="2010" name="Nat. Biotechnol.">
        <title>Draft genome sequence of the oilseed species Ricinus communis.</title>
        <authorList>
            <person name="Chan A.P."/>
            <person name="Crabtree J."/>
            <person name="Zhao Q."/>
            <person name="Lorenzi H."/>
            <person name="Orvis J."/>
            <person name="Puiu D."/>
            <person name="Melake-Berhan A."/>
            <person name="Jones K.M."/>
            <person name="Redman J."/>
            <person name="Chen G."/>
            <person name="Cahoon E.B."/>
            <person name="Gedil M."/>
            <person name="Stanke M."/>
            <person name="Haas B.J."/>
            <person name="Wortman J.R."/>
            <person name="Fraser-Liggett C.M."/>
            <person name="Ravel J."/>
            <person name="Rabinowicz P.D."/>
        </authorList>
    </citation>
    <scope>NUCLEOTIDE SEQUENCE [LARGE SCALE GENOMIC DNA]</scope>
    <source>
        <strain evidence="2">cv. Hale</strain>
    </source>
</reference>
<dbReference type="AlphaFoldDB" id="B9RQC1"/>
<sequence length="77" mass="8613">MEGVKRLGVEFVGMETQSSSPGSPKLKHLIFNGMSNLEDWDSMAMSNLATKFTIMPYLRSLLVLHCPKLNALPNYLL</sequence>